<dbReference type="AlphaFoldDB" id="A0A4Q4SXJ6"/>
<accession>A0A4Q4SXJ6</accession>
<evidence type="ECO:0000313" key="2">
    <source>
        <dbReference type="Proteomes" id="UP000293360"/>
    </source>
</evidence>
<proteinExistence type="predicted"/>
<evidence type="ECO:0000313" key="1">
    <source>
        <dbReference type="EMBL" id="RYO82269.1"/>
    </source>
</evidence>
<dbReference type="EMBL" id="QJNU01000947">
    <property type="protein sequence ID" value="RYO82269.1"/>
    <property type="molecule type" value="Genomic_DNA"/>
</dbReference>
<dbReference type="OrthoDB" id="4745666at2759"/>
<reference evidence="1 2" key="1">
    <citation type="submission" date="2018-06" db="EMBL/GenBank/DDBJ databases">
        <title>Complete Genomes of Monosporascus.</title>
        <authorList>
            <person name="Robinson A.J."/>
            <person name="Natvig D.O."/>
        </authorList>
    </citation>
    <scope>NUCLEOTIDE SEQUENCE [LARGE SCALE GENOMIC DNA]</scope>
    <source>
        <strain evidence="1 2">CBS 110550</strain>
    </source>
</reference>
<protein>
    <submittedName>
        <fullName evidence="1">Uncharacterized protein</fullName>
    </submittedName>
</protein>
<dbReference type="Proteomes" id="UP000293360">
    <property type="component" value="Unassembled WGS sequence"/>
</dbReference>
<name>A0A4Q4SXJ6_9PEZI</name>
<comment type="caution">
    <text evidence="1">The sequence shown here is derived from an EMBL/GenBank/DDBJ whole genome shotgun (WGS) entry which is preliminary data.</text>
</comment>
<sequence>MALLSLSSFDLTQEEKVQCTGDVISSLVRCASIVNRRQPLLPADCGDALSALHDALALAYDEDACASAPWSQSHLYLGRIMQALERDADAEDAYAEAASVRSNDFIEQAAAREAASSLVRIEQRKRSAKRRGGLWGGHVLEPPEYDVKSRGQRLRSLLEAREIWRQEEEPVIRSVAAARKKPCIVTPAPNALPNPAGKRAKAGRCLRRTTGQRVRCTA</sequence>
<gene>
    <name evidence="1" type="ORF">DL764_009638</name>
</gene>
<organism evidence="1 2">
    <name type="scientific">Monosporascus ibericus</name>
    <dbReference type="NCBI Taxonomy" id="155417"/>
    <lineage>
        <taxon>Eukaryota</taxon>
        <taxon>Fungi</taxon>
        <taxon>Dikarya</taxon>
        <taxon>Ascomycota</taxon>
        <taxon>Pezizomycotina</taxon>
        <taxon>Sordariomycetes</taxon>
        <taxon>Xylariomycetidae</taxon>
        <taxon>Xylariales</taxon>
        <taxon>Xylariales incertae sedis</taxon>
        <taxon>Monosporascus</taxon>
    </lineage>
</organism>
<keyword evidence="2" id="KW-1185">Reference proteome</keyword>